<dbReference type="Proteomes" id="UP000755551">
    <property type="component" value="Unassembled WGS sequence"/>
</dbReference>
<evidence type="ECO:0000313" key="3">
    <source>
        <dbReference type="Proteomes" id="UP000755551"/>
    </source>
</evidence>
<reference evidence="2 3" key="1">
    <citation type="submission" date="2021-06" db="EMBL/GenBank/DDBJ databases">
        <title>Bacterium isolated from marine sediment.</title>
        <authorList>
            <person name="Zhu K.-L."/>
            <person name="Du Z.-J."/>
            <person name="Liang Q.-Y."/>
        </authorList>
    </citation>
    <scope>NUCLEOTIDE SEQUENCE [LARGE SCALE GENOMIC DNA]</scope>
    <source>
        <strain evidence="2 3">A346</strain>
    </source>
</reference>
<comment type="caution">
    <text evidence="2">The sequence shown here is derived from an EMBL/GenBank/DDBJ whole genome shotgun (WGS) entry which is preliminary data.</text>
</comment>
<gene>
    <name evidence="2" type="ORF">KTN04_16300</name>
</gene>
<protein>
    <submittedName>
        <fullName evidence="2">TauD/TfdA family dioxygenase</fullName>
    </submittedName>
</protein>
<keyword evidence="2" id="KW-0560">Oxidoreductase</keyword>
<dbReference type="RefSeq" id="WP_217336285.1">
    <property type="nucleotide sequence ID" value="NZ_JAHQZT010000046.1"/>
</dbReference>
<evidence type="ECO:0000313" key="2">
    <source>
        <dbReference type="EMBL" id="MBV0934897.1"/>
    </source>
</evidence>
<accession>A0ABS6MEZ8</accession>
<organism evidence="2 3">
    <name type="scientific">Marinobacterium weihaiense</name>
    <dbReference type="NCBI Taxonomy" id="2851016"/>
    <lineage>
        <taxon>Bacteria</taxon>
        <taxon>Pseudomonadati</taxon>
        <taxon>Pseudomonadota</taxon>
        <taxon>Gammaproteobacteria</taxon>
        <taxon>Oceanospirillales</taxon>
        <taxon>Oceanospirillaceae</taxon>
        <taxon>Marinobacterium</taxon>
    </lineage>
</organism>
<keyword evidence="2" id="KW-0223">Dioxygenase</keyword>
<dbReference type="InterPro" id="IPR003819">
    <property type="entry name" value="TauD/TfdA-like"/>
</dbReference>
<name>A0ABS6MEZ8_9GAMM</name>
<evidence type="ECO:0000259" key="1">
    <source>
        <dbReference type="Pfam" id="PF02668"/>
    </source>
</evidence>
<dbReference type="Pfam" id="PF02668">
    <property type="entry name" value="TauD"/>
    <property type="match status" value="1"/>
</dbReference>
<feature type="domain" description="TauD/TfdA-like" evidence="1">
    <location>
        <begin position="250"/>
        <end position="426"/>
    </location>
</feature>
<dbReference type="EMBL" id="JAHQZT010000046">
    <property type="protein sequence ID" value="MBV0934897.1"/>
    <property type="molecule type" value="Genomic_DNA"/>
</dbReference>
<sequence>MILKELSFAVYQSKGNLPKKLSDYLPGYLPEQYSDLAKEIHPFIEADNFFLKYADRSEHYVKSYRIREVCERALKVLRKTTHPTILKIIEENPYCLFEEFERWVKTGHGTMMSGIIDEFWHQFLTFSYEYKSWCHDNYGRYIHHVPTPSYERNQVTSKDLLDNTQSFFNSYSKQFEFTETVLLYSLPARLVFSEGKSVEEVIEIIKMLALNEPKPKPIRLKSVDQFVTYVEEGLQKNGYCHIEQELSFEQYVAINDHLGSIKTISDIKLNNESKLKFNKPESLSSHTDSPLVNTVAWYCIRQDPQVGSSVLVDCKPIIEALPESTRKILRKTHIGFPLYKRFKTDTYPILTPGTTSDEIYYTHWLLLDNYSEKQIAALQALESSISEAEKTVLRLKPGEALFVDNKRMLHGRDDIPPNSPRYLYRIHTTKNNPPK</sequence>
<dbReference type="GO" id="GO:0051213">
    <property type="term" value="F:dioxygenase activity"/>
    <property type="evidence" value="ECO:0007669"/>
    <property type="project" value="UniProtKB-KW"/>
</dbReference>
<proteinExistence type="predicted"/>
<keyword evidence="3" id="KW-1185">Reference proteome</keyword>